<feature type="compositionally biased region" description="Polar residues" evidence="1">
    <location>
        <begin position="17"/>
        <end position="26"/>
    </location>
</feature>
<feature type="region of interest" description="Disordered" evidence="1">
    <location>
        <begin position="867"/>
        <end position="893"/>
    </location>
</feature>
<dbReference type="AlphaFoldDB" id="A0A9W7L0B6"/>
<evidence type="ECO:0000256" key="1">
    <source>
        <dbReference type="SAM" id="MobiDB-lite"/>
    </source>
</evidence>
<keyword evidence="2" id="KW-0472">Membrane</keyword>
<feature type="transmembrane region" description="Helical" evidence="2">
    <location>
        <begin position="684"/>
        <end position="703"/>
    </location>
</feature>
<proteinExistence type="predicted"/>
<feature type="compositionally biased region" description="Polar residues" evidence="1">
    <location>
        <begin position="95"/>
        <end position="111"/>
    </location>
</feature>
<feature type="compositionally biased region" description="Basic and acidic residues" evidence="1">
    <location>
        <begin position="324"/>
        <end position="337"/>
    </location>
</feature>
<feature type="region of interest" description="Disordered" evidence="1">
    <location>
        <begin position="314"/>
        <end position="337"/>
    </location>
</feature>
<gene>
    <name evidence="3" type="ORF">TrLO_g1878</name>
</gene>
<feature type="compositionally biased region" description="Polar residues" evidence="1">
    <location>
        <begin position="1020"/>
        <end position="1034"/>
    </location>
</feature>
<feature type="transmembrane region" description="Helical" evidence="2">
    <location>
        <begin position="1040"/>
        <end position="1061"/>
    </location>
</feature>
<dbReference type="EMBL" id="BRXW01000298">
    <property type="protein sequence ID" value="GMI17601.1"/>
    <property type="molecule type" value="Genomic_DNA"/>
</dbReference>
<reference evidence="4" key="1">
    <citation type="journal article" date="2023" name="Commun. Biol.">
        <title>Genome analysis of Parmales, the sister group of diatoms, reveals the evolutionary specialization of diatoms from phago-mixotrophs to photoautotrophs.</title>
        <authorList>
            <person name="Ban H."/>
            <person name="Sato S."/>
            <person name="Yoshikawa S."/>
            <person name="Yamada K."/>
            <person name="Nakamura Y."/>
            <person name="Ichinomiya M."/>
            <person name="Sato N."/>
            <person name="Blanc-Mathieu R."/>
            <person name="Endo H."/>
            <person name="Kuwata A."/>
            <person name="Ogata H."/>
        </authorList>
    </citation>
    <scope>NUCLEOTIDE SEQUENCE [LARGE SCALE GENOMIC DNA]</scope>
    <source>
        <strain evidence="4">NIES 3700</strain>
    </source>
</reference>
<dbReference type="Proteomes" id="UP001165122">
    <property type="component" value="Unassembled WGS sequence"/>
</dbReference>
<accession>A0A9W7L0B6</accession>
<feature type="transmembrane region" description="Helical" evidence="2">
    <location>
        <begin position="542"/>
        <end position="563"/>
    </location>
</feature>
<feature type="compositionally biased region" description="Basic and acidic residues" evidence="1">
    <location>
        <begin position="65"/>
        <end position="85"/>
    </location>
</feature>
<evidence type="ECO:0000256" key="2">
    <source>
        <dbReference type="SAM" id="Phobius"/>
    </source>
</evidence>
<dbReference type="OrthoDB" id="417797at2759"/>
<dbReference type="PANTHER" id="PTHR35514:SF1">
    <property type="entry name" value="THYLAKOID LUMENAL 15.0 KDA PROTEIN 2, CHLOROPLASTIC"/>
    <property type="match status" value="1"/>
</dbReference>
<feature type="region of interest" description="Disordered" evidence="1">
    <location>
        <begin position="913"/>
        <end position="1034"/>
    </location>
</feature>
<organism evidence="3 4">
    <name type="scientific">Triparma laevis f. longispina</name>
    <dbReference type="NCBI Taxonomy" id="1714387"/>
    <lineage>
        <taxon>Eukaryota</taxon>
        <taxon>Sar</taxon>
        <taxon>Stramenopiles</taxon>
        <taxon>Ochrophyta</taxon>
        <taxon>Bolidophyceae</taxon>
        <taxon>Parmales</taxon>
        <taxon>Triparmaceae</taxon>
        <taxon>Triparma</taxon>
    </lineage>
</organism>
<feature type="transmembrane region" description="Helical" evidence="2">
    <location>
        <begin position="583"/>
        <end position="603"/>
    </location>
</feature>
<name>A0A9W7L0B6_9STRA</name>
<feature type="transmembrane region" description="Helical" evidence="2">
    <location>
        <begin position="615"/>
        <end position="637"/>
    </location>
</feature>
<dbReference type="PANTHER" id="PTHR35514">
    <property type="entry name" value="THYLAKOID LUMENAL 15.0 KDA PROTEIN 2, CHLOROPLASTIC"/>
    <property type="match status" value="1"/>
</dbReference>
<feature type="transmembrane region" description="Helical" evidence="2">
    <location>
        <begin position="649"/>
        <end position="672"/>
    </location>
</feature>
<evidence type="ECO:0000313" key="4">
    <source>
        <dbReference type="Proteomes" id="UP001165122"/>
    </source>
</evidence>
<feature type="compositionally biased region" description="Basic and acidic residues" evidence="1">
    <location>
        <begin position="983"/>
        <end position="1015"/>
    </location>
</feature>
<evidence type="ECO:0000313" key="3">
    <source>
        <dbReference type="EMBL" id="GMI17601.1"/>
    </source>
</evidence>
<keyword evidence="2" id="KW-0812">Transmembrane</keyword>
<feature type="region of interest" description="Disordered" evidence="1">
    <location>
        <begin position="1"/>
        <end position="37"/>
    </location>
</feature>
<keyword evidence="2" id="KW-1133">Transmembrane helix</keyword>
<keyword evidence="4" id="KW-1185">Reference proteome</keyword>
<feature type="transmembrane region" description="Helical" evidence="2">
    <location>
        <begin position="736"/>
        <end position="758"/>
    </location>
</feature>
<feature type="region of interest" description="Disordered" evidence="1">
    <location>
        <begin position="58"/>
        <end position="119"/>
    </location>
</feature>
<feature type="transmembrane region" description="Helical" evidence="2">
    <location>
        <begin position="440"/>
        <end position="461"/>
    </location>
</feature>
<comment type="caution">
    <text evidence="3">The sequence shown here is derived from an EMBL/GenBank/DDBJ whole genome shotgun (WGS) entry which is preliminary data.</text>
</comment>
<protein>
    <submittedName>
        <fullName evidence="3">Uncharacterized protein</fullName>
    </submittedName>
</protein>
<feature type="compositionally biased region" description="Basic and acidic residues" evidence="1">
    <location>
        <begin position="867"/>
        <end position="881"/>
    </location>
</feature>
<sequence length="1249" mass="139746">MPNPPTPLTIPTAAPASTNPNDQTRPQRGVGLGKRQSTKKLTLMGNLQVLNAFNTNNTNMGVMKQEPRKKIIHNDDHLSRQESSKKSMRRSSGSAISTIGRNLSGNFGTLKTKNEKGGTSWISQMNRVMGGLNADGTARSTNVWNNEGTARNSLSMNNSSTPQIQGIVMNTSSGIGKSSSSGKFVASAAVTSTTKCLNLKSLGEFESIEFADRLFELYIFYKKDANEAMSIWSVEYPPMMKLINKHKWTRSMLETLLRNRIASMNIDMFKTTLLSFNSKKERSANKKKNNVMPVSGRSGGGAFGARMSMNIGGSGSAKQGTGHTADEMEKSTEQFKKARDKSLQMHGAKMAANLLRSCLFHNSIPSAVDEWIMQSKKLAELDELPFFRPFIETLLYHVQGSSTTLKIRLGAGVIFTYVDQFTDFWVMGTYYMGEDTKRSFYAMLFIFIFHLLQDLFWIRMWKRQNPDSMRRDIWLRIFMIKPIYDLYKIFMDYPTDHGCLVDPLQEFVDTKQVEVIYECVPQSIIQGLALFKTTLPNRRSQVISLVITVLSTGFNQAVSSIITDTDPRKRKKAKSSGYVGNSSFARTSAFSMLIVFTSIYNLLRISSYLLLINGLGKEAGLLIFAEYAMSIFGLYFVKGDFYCWWPVSGKFSVVLALMVRLQVFFVTNFAPYTEHRLPWDSGGLFWMMSIFWALCSNFLYVFLGFNANPNPDLAGSGSICSPFADECAEQITIGTAMAYLTGATFVALLFLFFFFLTIKRSHWKTFFENESSWQYNIRTGWNNEDDGQKCESLLKHESLMPPAEEVKAWMEQNWLEWEDENPSWFHHYRQTLLYVLSGEYLPSVEILAGGESIMKFRQIREEEEFLDEQRRLEEVSGRDGDGDGDDEDAEKNKTWAAGVRNGLRRASKAINIDGLSGSGAGTFGGRRTSHMGAGSGTGTFNDRRPSTFGGERSRKQSIQAGGGEKSGGKEERSKHITTLGMKLESHREQRRETDDSSGEKSMTEISQEEREHPTDLKPSNLHSHPNSPTKSQLKSHISPMYLLNLARLMTVLAVLGVALGLQIQPSSRRSFIRSAPLVPLAWGVASSPASARLEAVERPDLLPSTPNQKVIAAGIPILTAGQQKRATSIIDRIESKTGIRIRVLTQNYPVTPGLAIKEYWNLDKGNYVVMVIDDFGGKSNLLNFNVADDLDLTMPPIYFSRLAGKFGNLFYVKQSGKDQVIFDALESMEVCLVEEGFCKDPGTGQGGFK</sequence>